<feature type="domain" description="Amidohydrolase-related" evidence="2">
    <location>
        <begin position="77"/>
        <end position="350"/>
    </location>
</feature>
<organism evidence="3 4">
    <name type="scientific">Georgenia deserti</name>
    <dbReference type="NCBI Taxonomy" id="2093781"/>
    <lineage>
        <taxon>Bacteria</taxon>
        <taxon>Bacillati</taxon>
        <taxon>Actinomycetota</taxon>
        <taxon>Actinomycetes</taxon>
        <taxon>Micrococcales</taxon>
        <taxon>Bogoriellaceae</taxon>
        <taxon>Georgenia</taxon>
    </lineage>
</organism>
<reference evidence="4" key="1">
    <citation type="journal article" date="2019" name="Int. J. Syst. Evol. Microbiol.">
        <title>The Global Catalogue of Microorganisms (GCM) 10K type strain sequencing project: providing services to taxonomists for standard genome sequencing and annotation.</title>
        <authorList>
            <consortium name="The Broad Institute Genomics Platform"/>
            <consortium name="The Broad Institute Genome Sequencing Center for Infectious Disease"/>
            <person name="Wu L."/>
            <person name="Ma J."/>
        </authorList>
    </citation>
    <scope>NUCLEOTIDE SEQUENCE [LARGE SCALE GENOMIC DNA]</scope>
    <source>
        <strain evidence="4">JCM 17130</strain>
    </source>
</reference>
<name>A0ABW4L6G8_9MICO</name>
<sequence>MPEDAGGAERDYLRIATEEAYAPPEMIDLYRSHLAMDGVDDVGFTSLMGYFLGSEHPQPRAVVERLQDAGERRIEDMDAAGIDHQVLALTAPGTQILDAEEGARIARIANDRLAEACAARPDRFSALAAVSYEDPDAAVAELERAVGDLGLKGLILNSHIRGAYLDHPRFAPIVAAVEDLDVPLYLHPTTPPNRMIEPFHEAGLDGAVYGFGVETGLHLLRIITSGLLDRHPNLRVVVGHLGEALPFWLNRIDHMHAKQVAAGRYEATGPLRQKPSEYFRSNIWITTSGMPWEPAIMFTREVTGPDRVMYAMDYPYQYDAAEVAAMDALAMPAADKRDFFENTAREVFRLTVEPRVPAPPRHS</sequence>
<dbReference type="PANTHER" id="PTHR21240">
    <property type="entry name" value="2-AMINO-3-CARBOXYLMUCONATE-6-SEMIALDEHYDE DECARBOXYLASE"/>
    <property type="match status" value="1"/>
</dbReference>
<accession>A0ABW4L6G8</accession>
<dbReference type="Pfam" id="PF04909">
    <property type="entry name" value="Amidohydro_2"/>
    <property type="match status" value="1"/>
</dbReference>
<evidence type="ECO:0000259" key="2">
    <source>
        <dbReference type="Pfam" id="PF04909"/>
    </source>
</evidence>
<keyword evidence="1" id="KW-0456">Lyase</keyword>
<dbReference type="Proteomes" id="UP001597277">
    <property type="component" value="Unassembled WGS sequence"/>
</dbReference>
<comment type="caution">
    <text evidence="3">The sequence shown here is derived from an EMBL/GenBank/DDBJ whole genome shotgun (WGS) entry which is preliminary data.</text>
</comment>
<evidence type="ECO:0000313" key="3">
    <source>
        <dbReference type="EMBL" id="MFD1718449.1"/>
    </source>
</evidence>
<dbReference type="Gene3D" id="3.20.20.140">
    <property type="entry name" value="Metal-dependent hydrolases"/>
    <property type="match status" value="1"/>
</dbReference>
<proteinExistence type="predicted"/>
<evidence type="ECO:0000313" key="4">
    <source>
        <dbReference type="Proteomes" id="UP001597277"/>
    </source>
</evidence>
<dbReference type="InterPro" id="IPR032466">
    <property type="entry name" value="Metal_Hydrolase"/>
</dbReference>
<evidence type="ECO:0000256" key="1">
    <source>
        <dbReference type="ARBA" id="ARBA00023239"/>
    </source>
</evidence>
<dbReference type="EMBL" id="JBHUEE010000005">
    <property type="protein sequence ID" value="MFD1718449.1"/>
    <property type="molecule type" value="Genomic_DNA"/>
</dbReference>
<gene>
    <name evidence="3" type="ORF">ACFSE6_11420</name>
</gene>
<dbReference type="InterPro" id="IPR006680">
    <property type="entry name" value="Amidohydro-rel"/>
</dbReference>
<dbReference type="PANTHER" id="PTHR21240:SF30">
    <property type="entry name" value="AMIDOHYDROLASE-RELATED DOMAIN-CONTAINING PROTEIN-RELATED"/>
    <property type="match status" value="1"/>
</dbReference>
<dbReference type="InterPro" id="IPR032465">
    <property type="entry name" value="ACMSD"/>
</dbReference>
<dbReference type="RefSeq" id="WP_388006756.1">
    <property type="nucleotide sequence ID" value="NZ_JBHUEE010000005.1"/>
</dbReference>
<protein>
    <submittedName>
        <fullName evidence="3">Amidohydrolase family protein</fullName>
    </submittedName>
</protein>
<dbReference type="SUPFAM" id="SSF51556">
    <property type="entry name" value="Metallo-dependent hydrolases"/>
    <property type="match status" value="1"/>
</dbReference>
<keyword evidence="4" id="KW-1185">Reference proteome</keyword>